<gene>
    <name evidence="2" type="ORF">ATL51_4017</name>
</gene>
<evidence type="ECO:0000256" key="1">
    <source>
        <dbReference type="SAM" id="MobiDB-lite"/>
    </source>
</evidence>
<reference evidence="2 3" key="1">
    <citation type="submission" date="2017-11" db="EMBL/GenBank/DDBJ databases">
        <title>Sequencing the genomes of 1000 actinobacteria strains.</title>
        <authorList>
            <person name="Klenk H.-P."/>
        </authorList>
    </citation>
    <scope>NUCLEOTIDE SEQUENCE [LARGE SCALE GENOMIC DNA]</scope>
    <source>
        <strain evidence="2 3">DSM 44104</strain>
    </source>
</reference>
<feature type="compositionally biased region" description="Pro residues" evidence="1">
    <location>
        <begin position="36"/>
        <end position="45"/>
    </location>
</feature>
<dbReference type="InterPro" id="IPR046036">
    <property type="entry name" value="DUF5994"/>
</dbReference>
<feature type="compositionally biased region" description="Basic and acidic residues" evidence="1">
    <location>
        <begin position="51"/>
        <end position="60"/>
    </location>
</feature>
<feature type="compositionally biased region" description="Low complexity" evidence="1">
    <location>
        <begin position="10"/>
        <end position="19"/>
    </location>
</feature>
<dbReference type="EMBL" id="PHUJ01000003">
    <property type="protein sequence ID" value="PKB32295.1"/>
    <property type="molecule type" value="Genomic_DNA"/>
</dbReference>
<protein>
    <submittedName>
        <fullName evidence="2">Uncharacterized protein</fullName>
    </submittedName>
</protein>
<proteinExistence type="predicted"/>
<accession>A0AA44URT3</accession>
<dbReference type="Proteomes" id="UP000232453">
    <property type="component" value="Unassembled WGS sequence"/>
</dbReference>
<organism evidence="2 3">
    <name type="scientific">Pseudonocardia alni</name>
    <name type="common">Amycolata alni</name>
    <dbReference type="NCBI Taxonomy" id="33907"/>
    <lineage>
        <taxon>Bacteria</taxon>
        <taxon>Bacillati</taxon>
        <taxon>Actinomycetota</taxon>
        <taxon>Actinomycetes</taxon>
        <taxon>Pseudonocardiales</taxon>
        <taxon>Pseudonocardiaceae</taxon>
        <taxon>Pseudonocardia</taxon>
    </lineage>
</organism>
<dbReference type="Pfam" id="PF19457">
    <property type="entry name" value="DUF5994"/>
    <property type="match status" value="1"/>
</dbReference>
<name>A0AA44URT3_PSEA5</name>
<dbReference type="AlphaFoldDB" id="A0AA44URT3"/>
<evidence type="ECO:0000313" key="3">
    <source>
        <dbReference type="Proteomes" id="UP000232453"/>
    </source>
</evidence>
<feature type="region of interest" description="Disordered" evidence="1">
    <location>
        <begin position="1"/>
        <end position="61"/>
    </location>
</feature>
<comment type="caution">
    <text evidence="2">The sequence shown here is derived from an EMBL/GenBank/DDBJ whole genome shotgun (WGS) entry which is preliminary data.</text>
</comment>
<feature type="compositionally biased region" description="Basic and acidic residues" evidence="1">
    <location>
        <begin position="20"/>
        <end position="29"/>
    </location>
</feature>
<evidence type="ECO:0000313" key="2">
    <source>
        <dbReference type="EMBL" id="PKB32295.1"/>
    </source>
</evidence>
<sequence length="180" mass="18987">MTTPVSRRTAALQGAARRPAAAERSHTVSDSRTPSPTRPAAPPRPSAARVALKEDPRPVGEVDGAWWPRSRVLVDELRELGAGVGDRLGPVTRVGYSLRTWSSVPRRTTTDGHLIRLGGFASTPPDVVDVFGVHGRLCLLVVPPESSDADARRCLDRASAAGNDDDVATLLAGVGTRATA</sequence>